<feature type="compositionally biased region" description="Basic and acidic residues" evidence="1">
    <location>
        <begin position="690"/>
        <end position="699"/>
    </location>
</feature>
<proteinExistence type="predicted"/>
<feature type="compositionally biased region" description="Basic and acidic residues" evidence="1">
    <location>
        <begin position="1507"/>
        <end position="1526"/>
    </location>
</feature>
<feature type="compositionally biased region" description="Basic and acidic residues" evidence="1">
    <location>
        <begin position="1087"/>
        <end position="1100"/>
    </location>
</feature>
<gene>
    <name evidence="2" type="ORF">C922_00273</name>
</gene>
<keyword evidence="3" id="KW-1185">Reference proteome</keyword>
<feature type="compositionally biased region" description="Basic and acidic residues" evidence="1">
    <location>
        <begin position="257"/>
        <end position="275"/>
    </location>
</feature>
<feature type="compositionally biased region" description="Polar residues" evidence="1">
    <location>
        <begin position="763"/>
        <end position="775"/>
    </location>
</feature>
<feature type="region of interest" description="Disordered" evidence="1">
    <location>
        <begin position="1321"/>
        <end position="1384"/>
    </location>
</feature>
<feature type="region of interest" description="Disordered" evidence="1">
    <location>
        <begin position="168"/>
        <end position="283"/>
    </location>
</feature>
<feature type="compositionally biased region" description="Polar residues" evidence="1">
    <location>
        <begin position="1103"/>
        <end position="1113"/>
    </location>
</feature>
<feature type="compositionally biased region" description="Basic and acidic residues" evidence="1">
    <location>
        <begin position="1622"/>
        <end position="1637"/>
    </location>
</feature>
<feature type="compositionally biased region" description="Basic and acidic residues" evidence="1">
    <location>
        <begin position="168"/>
        <end position="181"/>
    </location>
</feature>
<feature type="region of interest" description="Disordered" evidence="1">
    <location>
        <begin position="1591"/>
        <end position="1701"/>
    </location>
</feature>
<evidence type="ECO:0000256" key="1">
    <source>
        <dbReference type="SAM" id="MobiDB-lite"/>
    </source>
</evidence>
<feature type="region of interest" description="Disordered" evidence="1">
    <location>
        <begin position="665"/>
        <end position="731"/>
    </location>
</feature>
<feature type="compositionally biased region" description="Basic and acidic residues" evidence="1">
    <location>
        <begin position="1362"/>
        <end position="1376"/>
    </location>
</feature>
<dbReference type="Proteomes" id="UP000030640">
    <property type="component" value="Unassembled WGS sequence"/>
</dbReference>
<feature type="compositionally biased region" description="Basic residues" evidence="1">
    <location>
        <begin position="503"/>
        <end position="513"/>
    </location>
</feature>
<accession>W7ACH2</accession>
<feature type="region of interest" description="Disordered" evidence="1">
    <location>
        <begin position="503"/>
        <end position="649"/>
    </location>
</feature>
<feature type="compositionally biased region" description="Basic and acidic residues" evidence="1">
    <location>
        <begin position="1689"/>
        <end position="1700"/>
    </location>
</feature>
<sequence>MTVKNNAKNKKAKSNVNNSGVHNRSSVTESREERWRIRSTISELSAILASSYIDPVGNAKKGKDSREVIDTKRIDKKVLDQKGIVKQGIVKQGIVKQGIVKQGIVKQGIVKQGIVKQGVDQKGIDKKSIDKKGIDKAVIDKAVIDKEVIDKEDIDKKVQAITTSLSKETLKQSNENDRASEEVSTEPSTQDCTTVHDNDTVSGTQIGDDNGDVQSIAELSTCQTTNEKDDAGGDRKDENGEQHSLIPPQGEDSSIPKGEKTNPIKDQNEEKEHDNPVAQEEVAFVRLTRSRSRTIRNNKNDIFSQEKSTRSVTGCSNTKGSNRKKEKMEVEKNLVDNTSQPNCKEQRSSTLANEEDKVANNVKVSNSTNADALGENTHQLLNIKPVPSLTKNEEVAQKPDHCYSNVLGNDVLADAAENDAHNLCIPLVSNSTTDDNANQCSAPTSAVKSIDTSSCDLSVVNQNMCNGPDEKGIVKAKREQSTVEIAQEFKAVDLDSSVHSFKKRRSPRFKSKGKAGWGGSTGRDNLNNKKVENIEQKPDSINNNDLLESDEKNILPNVTDQGGITATPVSEDADQSVVDPFVDTKKTGKNKAQNSSVKEGSLDENLNENAKENKSSVKPLFHDSRRRRRNDGLSHMSKASGDADTVNLHIPPRESSVLEEKHHLPHLEDSKEEINSSAVDRSHSPPRRKVKDEKNKEFLDSENSTVDVATSADTNSGNVVSPSSGSHDLSQADHLDYACGRNLRKRKCTQEGEHGTDRKKSRGGTSTPVNNSTNADCHKSDTSNVLLESEGANADSDQNSSNHCDSDSKRLFPNETFQIKEEFMNNVNSLNTVFNFNEEFLKFLKKISKVDDIDYDVMLSFLGEVQGKLAKDMKQQFPPHSLHSHNVDEAVYAMEYIVEILNNNNEILNKLNQIEYKFYYDYLRKRSVKKGNKRKNYDYKIENEIALNIARIPRDINNECCVKIQSNHLNDDNTVNNESTKSFNGIDDEEERRLNELLYCANKEMDDIYMIRTCADMYFMNYNEEDNFRHINQRSLNLKNDNRSIMLPNSSVVGERPHHERGGTVRKRSRLSHPTGAVAQQVTQWTGEKRQHGEETEKHGSLVNGQPHNTNTFAKKATGKDRSTERRMIIRSCSGEVQEGEEGPPVVAPKCTDKTDHNAEKEKISKRISKKMSKKMMKKMSKKINLMQNEKNINKNDFLFKYGHKFIKQNNVDFVCDEFNKLIRHTLKNEDLFYSNYSQGKYKNVNEESLFKHYISTKLYNSTNLLDRYRGEQKEGSILSEKAFIGRQLEANEGVSGKVDEREETLIQRYADYFRQLNDVSSRGRNGECGKSGKGGQGGKDGKSGKNGKSGKGGKGAKNGIPRKDGKSGRRSDHAQLGHSTNDQLEAHYDATGALLSDADDNTEKMCGDHEKRSPYWDVKKDHIVGCPKWENNYNQNGGGKHHWTETHLSNNSNNMSIVSSTIGEISYGVSALSSEDTTRVREKHSDEADDNTSYVSTNLQGSVKTEAMDRLEKHERRNDDSEKKQQNNGFSSEERMHDGPKGTYPQSASMKNEGAQKKDAPEKKSFWFAKIVPFFKKIVKGSGSIVNNNPDDVDNAGNADKVENTAKSNNADNVCDLAKQTGDRDVKKETDAEFETHPSGVGATEKGLADGKSKIDRENAKASIERHDEETKVCAHLEGNNNSLDISNRSEKDEPEKSATDVSLCHYGSGITEDRTSPRTGAHALRHRNETLQKNIDTLLKDTFYSKDNEFMSINRDRTQKEILNCLRIVSQIKKIFFDECSKMINDQIYDLEKNFRIPNFSLSILENSFDYNDGK</sequence>
<dbReference type="OrthoDB" id="6921389at2759"/>
<feature type="compositionally biased region" description="Basic and acidic residues" evidence="1">
    <location>
        <begin position="226"/>
        <end position="241"/>
    </location>
</feature>
<evidence type="ECO:0000313" key="2">
    <source>
        <dbReference type="EMBL" id="EUD69410.1"/>
    </source>
</evidence>
<evidence type="ECO:0000313" key="3">
    <source>
        <dbReference type="Proteomes" id="UP000030640"/>
    </source>
</evidence>
<feature type="compositionally biased region" description="Polar residues" evidence="1">
    <location>
        <begin position="556"/>
        <end position="568"/>
    </location>
</feature>
<dbReference type="EMBL" id="KI965460">
    <property type="protein sequence ID" value="EUD69410.1"/>
    <property type="molecule type" value="Genomic_DNA"/>
</dbReference>
<feature type="region of interest" description="Disordered" evidence="1">
    <location>
        <begin position="748"/>
        <end position="780"/>
    </location>
</feature>
<feature type="compositionally biased region" description="Basic and acidic residues" evidence="1">
    <location>
        <begin position="1477"/>
        <end position="1487"/>
    </location>
</feature>
<feature type="region of interest" description="Disordered" evidence="1">
    <location>
        <begin position="296"/>
        <end position="353"/>
    </location>
</feature>
<dbReference type="GeneID" id="20035547"/>
<feature type="compositionally biased region" description="Basic and acidic residues" evidence="1">
    <location>
        <begin position="1151"/>
        <end position="1163"/>
    </location>
</feature>
<feature type="compositionally biased region" description="Low complexity" evidence="1">
    <location>
        <begin position="715"/>
        <end position="726"/>
    </location>
</feature>
<feature type="compositionally biased region" description="Basic and acidic residues" evidence="1">
    <location>
        <begin position="1118"/>
        <end position="1128"/>
    </location>
</feature>
<feature type="region of interest" description="Disordered" evidence="1">
    <location>
        <begin position="1048"/>
        <end position="1163"/>
    </location>
</feature>
<protein>
    <submittedName>
        <fullName evidence="2">Uncharacterized protein</fullName>
    </submittedName>
</protein>
<feature type="region of interest" description="Disordered" evidence="1">
    <location>
        <begin position="1"/>
        <end position="34"/>
    </location>
</feature>
<feature type="compositionally biased region" description="Polar residues" evidence="1">
    <location>
        <begin position="701"/>
        <end position="714"/>
    </location>
</feature>
<feature type="compositionally biased region" description="Polar residues" evidence="1">
    <location>
        <begin position="335"/>
        <end position="352"/>
    </location>
</feature>
<feature type="compositionally biased region" description="Basic and acidic residues" evidence="1">
    <location>
        <begin position="665"/>
        <end position="674"/>
    </location>
</feature>
<feature type="compositionally biased region" description="Polar residues" evidence="1">
    <location>
        <begin position="1492"/>
        <end position="1504"/>
    </location>
</feature>
<dbReference type="VEuPathDB" id="PlasmoDB:C922_00273"/>
<feature type="compositionally biased region" description="Basic and acidic residues" evidence="1">
    <location>
        <begin position="1648"/>
        <end position="1676"/>
    </location>
</feature>
<dbReference type="RefSeq" id="XP_008814112.1">
    <property type="nucleotide sequence ID" value="XM_008815890.1"/>
</dbReference>
<feature type="region of interest" description="Disordered" evidence="1">
    <location>
        <begin position="1473"/>
        <end position="1562"/>
    </location>
</feature>
<feature type="compositionally biased region" description="Basic and acidic residues" evidence="1">
    <location>
        <begin position="609"/>
        <end position="623"/>
    </location>
</feature>
<feature type="compositionally biased region" description="Basic and acidic residues" evidence="1">
    <location>
        <begin position="748"/>
        <end position="758"/>
    </location>
</feature>
<name>W7ACH2_9APIC</name>
<feature type="compositionally biased region" description="Gly residues" evidence="1">
    <location>
        <begin position="1330"/>
        <end position="1339"/>
    </location>
</feature>
<feature type="compositionally biased region" description="Basic and acidic residues" evidence="1">
    <location>
        <begin position="526"/>
        <end position="538"/>
    </location>
</feature>
<feature type="compositionally biased region" description="Polar residues" evidence="1">
    <location>
        <begin position="297"/>
        <end position="320"/>
    </location>
</feature>
<feature type="compositionally biased region" description="Gly residues" evidence="1">
    <location>
        <begin position="1348"/>
        <end position="1357"/>
    </location>
</feature>
<organism evidence="2 3">
    <name type="scientific">Plasmodium inui San Antonio 1</name>
    <dbReference type="NCBI Taxonomy" id="1237626"/>
    <lineage>
        <taxon>Eukaryota</taxon>
        <taxon>Sar</taxon>
        <taxon>Alveolata</taxon>
        <taxon>Apicomplexa</taxon>
        <taxon>Aconoidasida</taxon>
        <taxon>Haemosporida</taxon>
        <taxon>Plasmodiidae</taxon>
        <taxon>Plasmodium</taxon>
        <taxon>Plasmodium (Plasmodium)</taxon>
    </lineage>
</organism>
<reference evidence="2 3" key="1">
    <citation type="submission" date="2013-02" db="EMBL/GenBank/DDBJ databases">
        <title>The Genome Sequence of Plasmodium inui San Antonio 1.</title>
        <authorList>
            <consortium name="The Broad Institute Genome Sequencing Platform"/>
            <consortium name="The Broad Institute Genome Sequencing Center for Infectious Disease"/>
            <person name="Neafsey D."/>
            <person name="Cheeseman I."/>
            <person name="Volkman S."/>
            <person name="Adams J."/>
            <person name="Walker B."/>
            <person name="Young S.K."/>
            <person name="Zeng Q."/>
            <person name="Gargeya S."/>
            <person name="Fitzgerald M."/>
            <person name="Haas B."/>
            <person name="Abouelleil A."/>
            <person name="Alvarado L."/>
            <person name="Arachchi H.M."/>
            <person name="Berlin A.M."/>
            <person name="Chapman S.B."/>
            <person name="Dewar J."/>
            <person name="Goldberg J."/>
            <person name="Griggs A."/>
            <person name="Gujja S."/>
            <person name="Hansen M."/>
            <person name="Howarth C."/>
            <person name="Imamovic A."/>
            <person name="Larimer J."/>
            <person name="McCowan C."/>
            <person name="Murphy C."/>
            <person name="Neiman D."/>
            <person name="Pearson M."/>
            <person name="Priest M."/>
            <person name="Roberts A."/>
            <person name="Saif S."/>
            <person name="Shea T."/>
            <person name="Sisk P."/>
            <person name="Sykes S."/>
            <person name="Wortman J."/>
            <person name="Nusbaum C."/>
            <person name="Birren B."/>
        </authorList>
    </citation>
    <scope>NUCLEOTIDE SEQUENCE [LARGE SCALE GENOMIC DNA]</scope>
    <source>
        <strain evidence="2 3">San Antonio 1</strain>
    </source>
</reference>